<feature type="region of interest" description="Disordered" evidence="1">
    <location>
        <begin position="155"/>
        <end position="205"/>
    </location>
</feature>
<accession>A0A6S7GE06</accession>
<evidence type="ECO:0000256" key="1">
    <source>
        <dbReference type="SAM" id="MobiDB-lite"/>
    </source>
</evidence>
<comment type="caution">
    <text evidence="2">The sequence shown here is derived from an EMBL/GenBank/DDBJ whole genome shotgun (WGS) entry which is preliminary data.</text>
</comment>
<organism evidence="2 3">
    <name type="scientific">Paramuricea clavata</name>
    <name type="common">Red gorgonian</name>
    <name type="synonym">Violescent sea-whip</name>
    <dbReference type="NCBI Taxonomy" id="317549"/>
    <lineage>
        <taxon>Eukaryota</taxon>
        <taxon>Metazoa</taxon>
        <taxon>Cnidaria</taxon>
        <taxon>Anthozoa</taxon>
        <taxon>Octocorallia</taxon>
        <taxon>Malacalcyonacea</taxon>
        <taxon>Plexauridae</taxon>
        <taxon>Paramuricea</taxon>
    </lineage>
</organism>
<dbReference type="EMBL" id="CACRXK020001095">
    <property type="protein sequence ID" value="CAB3986936.1"/>
    <property type="molecule type" value="Genomic_DNA"/>
</dbReference>
<dbReference type="AlphaFoldDB" id="A0A6S7GE06"/>
<gene>
    <name evidence="2" type="ORF">PACLA_8A049483</name>
</gene>
<name>A0A6S7GE06_PARCT</name>
<feature type="compositionally biased region" description="Basic residues" evidence="1">
    <location>
        <begin position="31"/>
        <end position="42"/>
    </location>
</feature>
<protein>
    <submittedName>
        <fullName evidence="2">Uncharacterized protein</fullName>
    </submittedName>
</protein>
<keyword evidence="3" id="KW-1185">Reference proteome</keyword>
<proteinExistence type="predicted"/>
<evidence type="ECO:0000313" key="2">
    <source>
        <dbReference type="EMBL" id="CAB3986936.1"/>
    </source>
</evidence>
<feature type="region of interest" description="Disordered" evidence="1">
    <location>
        <begin position="1"/>
        <end position="45"/>
    </location>
</feature>
<sequence length="339" mass="37737">MESSKTGSDDNFRRPTEPGPSFQAPESSTHGGKRRGSGRKRKHDEGYENVRSAIWKTISLHNDVYDQWMDVRKTHGFKQNSDFAQFLLRCVRNSTDIEISLIQNTTDQSELGPQATSTPRKAKTSGIPESTIMELTIPTHEKVFIDSVIRNTSIAMQSHPVDSDDESEKEDSDDDDDDSADESGDGVHCESDADDVSSHDGDSDRDISYYVFPDFDRLDISCNKDSLDHEQGAIDTTQIGPIDMEISSSSDELGSIECNVPVLQPELVEGNSPSIRLLPSGYENEKAVNLKEELSLVNETKFICSMSSIRELFSFCMDVDCQMPLVEVKETFVGCVLEI</sequence>
<dbReference type="Proteomes" id="UP001152795">
    <property type="component" value="Unassembled WGS sequence"/>
</dbReference>
<feature type="compositionally biased region" description="Basic and acidic residues" evidence="1">
    <location>
        <begin position="7"/>
        <end position="16"/>
    </location>
</feature>
<evidence type="ECO:0000313" key="3">
    <source>
        <dbReference type="Proteomes" id="UP001152795"/>
    </source>
</evidence>
<feature type="compositionally biased region" description="Basic and acidic residues" evidence="1">
    <location>
        <begin position="185"/>
        <end position="205"/>
    </location>
</feature>
<feature type="compositionally biased region" description="Acidic residues" evidence="1">
    <location>
        <begin position="163"/>
        <end position="184"/>
    </location>
</feature>
<reference evidence="2" key="1">
    <citation type="submission" date="2020-04" db="EMBL/GenBank/DDBJ databases">
        <authorList>
            <person name="Alioto T."/>
            <person name="Alioto T."/>
            <person name="Gomez Garrido J."/>
        </authorList>
    </citation>
    <scope>NUCLEOTIDE SEQUENCE</scope>
    <source>
        <strain evidence="2">A484AB</strain>
    </source>
</reference>